<gene>
    <name evidence="4" type="ORF">NIES30_13255</name>
</gene>
<comment type="caution">
    <text evidence="4">The sequence shown here is derived from an EMBL/GenBank/DDBJ whole genome shotgun (WGS) entry which is preliminary data.</text>
</comment>
<sequence length="266" mass="28356">MSATATYNFQGKTILITGGAGEIGKATAHRFAANGATIVLLDINEMRLAEVAQGLKDYGNPVYTIRCDVTDAQEVADVFAIAVEQVGQLDYVFNNAGYQGAFAKTDEYPEQDFQTVIDINVVGVFHILKTAAQHLRKTGGAIVNMASHAGVDGPPNMLAYAASKFAVIGMTQTAAKDLAPYGIRVNALSPSLIGPGVMWTRQTELQAGVGSQYFDADPKVVEQQMLNSVPLRRLGRLEEVANGVAFLMSDEASYITGFNLDVTGGQ</sequence>
<dbReference type="RefSeq" id="WP_073608911.1">
    <property type="nucleotide sequence ID" value="NZ_MRCG01000009.1"/>
</dbReference>
<evidence type="ECO:0000256" key="1">
    <source>
        <dbReference type="ARBA" id="ARBA00006484"/>
    </source>
</evidence>
<evidence type="ECO:0000259" key="3">
    <source>
        <dbReference type="SMART" id="SM00822"/>
    </source>
</evidence>
<dbReference type="InterPro" id="IPR057326">
    <property type="entry name" value="KR_dom"/>
</dbReference>
<reference evidence="4 5" key="1">
    <citation type="submission" date="2016-11" db="EMBL/GenBank/DDBJ databases">
        <title>Draft Genome Sequences of Nine Cyanobacterial Strains from Diverse Habitats.</title>
        <authorList>
            <person name="Zhu T."/>
            <person name="Hou S."/>
            <person name="Lu X."/>
            <person name="Hess W.R."/>
        </authorList>
    </citation>
    <scope>NUCLEOTIDE SEQUENCE [LARGE SCALE GENOMIC DNA]</scope>
    <source>
        <strain evidence="4 5">NIES-30</strain>
    </source>
</reference>
<keyword evidence="2" id="KW-0560">Oxidoreductase</keyword>
<dbReference type="STRING" id="549789.NIES30_13255"/>
<dbReference type="SUPFAM" id="SSF51735">
    <property type="entry name" value="NAD(P)-binding Rossmann-fold domains"/>
    <property type="match status" value="1"/>
</dbReference>
<dbReference type="OrthoDB" id="9803333at2"/>
<accession>A0A1U7J4K4</accession>
<dbReference type="GO" id="GO:0016616">
    <property type="term" value="F:oxidoreductase activity, acting on the CH-OH group of donors, NAD or NADP as acceptor"/>
    <property type="evidence" value="ECO:0007669"/>
    <property type="project" value="TreeGrafter"/>
</dbReference>
<proteinExistence type="inferred from homology"/>
<evidence type="ECO:0000313" key="5">
    <source>
        <dbReference type="Proteomes" id="UP000185557"/>
    </source>
</evidence>
<name>A0A1U7J4K4_9CYAN</name>
<feature type="domain" description="Ketoreductase" evidence="3">
    <location>
        <begin position="12"/>
        <end position="191"/>
    </location>
</feature>
<dbReference type="InterPro" id="IPR020904">
    <property type="entry name" value="Sc_DH/Rdtase_CS"/>
</dbReference>
<dbReference type="CDD" id="cd05233">
    <property type="entry name" value="SDR_c"/>
    <property type="match status" value="1"/>
</dbReference>
<protein>
    <submittedName>
        <fullName evidence="4">Oxidoreductase</fullName>
    </submittedName>
</protein>
<dbReference type="PROSITE" id="PS00061">
    <property type="entry name" value="ADH_SHORT"/>
    <property type="match status" value="1"/>
</dbReference>
<dbReference type="PRINTS" id="PR00080">
    <property type="entry name" value="SDRFAMILY"/>
</dbReference>
<keyword evidence="5" id="KW-1185">Reference proteome</keyword>
<evidence type="ECO:0000313" key="4">
    <source>
        <dbReference type="EMBL" id="OKH47435.1"/>
    </source>
</evidence>
<evidence type="ECO:0000256" key="2">
    <source>
        <dbReference type="ARBA" id="ARBA00023002"/>
    </source>
</evidence>
<dbReference type="FunFam" id="3.40.50.720:FF:000084">
    <property type="entry name" value="Short-chain dehydrogenase reductase"/>
    <property type="match status" value="1"/>
</dbReference>
<dbReference type="PANTHER" id="PTHR42760:SF133">
    <property type="entry name" value="3-OXOACYL-[ACYL-CARRIER-PROTEIN] REDUCTASE"/>
    <property type="match status" value="1"/>
</dbReference>
<dbReference type="PANTHER" id="PTHR42760">
    <property type="entry name" value="SHORT-CHAIN DEHYDROGENASES/REDUCTASES FAMILY MEMBER"/>
    <property type="match status" value="1"/>
</dbReference>
<dbReference type="Pfam" id="PF13561">
    <property type="entry name" value="adh_short_C2"/>
    <property type="match status" value="1"/>
</dbReference>
<dbReference type="SMART" id="SM00822">
    <property type="entry name" value="PKS_KR"/>
    <property type="match status" value="1"/>
</dbReference>
<dbReference type="InterPro" id="IPR036291">
    <property type="entry name" value="NAD(P)-bd_dom_sf"/>
</dbReference>
<comment type="similarity">
    <text evidence="1">Belongs to the short-chain dehydrogenases/reductases (SDR) family.</text>
</comment>
<dbReference type="Gene3D" id="3.40.50.720">
    <property type="entry name" value="NAD(P)-binding Rossmann-like Domain"/>
    <property type="match status" value="1"/>
</dbReference>
<dbReference type="Proteomes" id="UP000185557">
    <property type="component" value="Unassembled WGS sequence"/>
</dbReference>
<dbReference type="EMBL" id="MRCG01000009">
    <property type="protein sequence ID" value="OKH47435.1"/>
    <property type="molecule type" value="Genomic_DNA"/>
</dbReference>
<dbReference type="AlphaFoldDB" id="A0A1U7J4K4"/>
<dbReference type="PRINTS" id="PR00081">
    <property type="entry name" value="GDHRDH"/>
</dbReference>
<dbReference type="InterPro" id="IPR002347">
    <property type="entry name" value="SDR_fam"/>
</dbReference>
<organism evidence="4 5">
    <name type="scientific">Phormidium tenue NIES-30</name>
    <dbReference type="NCBI Taxonomy" id="549789"/>
    <lineage>
        <taxon>Bacteria</taxon>
        <taxon>Bacillati</taxon>
        <taxon>Cyanobacteriota</taxon>
        <taxon>Cyanophyceae</taxon>
        <taxon>Oscillatoriophycideae</taxon>
        <taxon>Oscillatoriales</taxon>
        <taxon>Oscillatoriaceae</taxon>
        <taxon>Phormidium</taxon>
    </lineage>
</organism>